<feature type="compositionally biased region" description="Polar residues" evidence="1">
    <location>
        <begin position="1"/>
        <end position="28"/>
    </location>
</feature>
<protein>
    <submittedName>
        <fullName evidence="2">Uncharacterized protein</fullName>
    </submittedName>
</protein>
<evidence type="ECO:0000313" key="3">
    <source>
        <dbReference type="Proteomes" id="UP000765509"/>
    </source>
</evidence>
<reference evidence="2" key="1">
    <citation type="submission" date="2021-03" db="EMBL/GenBank/DDBJ databases">
        <title>Draft genome sequence of rust myrtle Austropuccinia psidii MF-1, a brazilian biotype.</title>
        <authorList>
            <person name="Quecine M.C."/>
            <person name="Pachon D.M.R."/>
            <person name="Bonatelli M.L."/>
            <person name="Correr F.H."/>
            <person name="Franceschini L.M."/>
            <person name="Leite T.F."/>
            <person name="Margarido G.R.A."/>
            <person name="Almeida C.A."/>
            <person name="Ferrarezi J.A."/>
            <person name="Labate C.A."/>
        </authorList>
    </citation>
    <scope>NUCLEOTIDE SEQUENCE</scope>
    <source>
        <strain evidence="2">MF-1</strain>
    </source>
</reference>
<keyword evidence="3" id="KW-1185">Reference proteome</keyword>
<dbReference type="AlphaFoldDB" id="A0A9Q3ID89"/>
<dbReference type="EMBL" id="AVOT02041831">
    <property type="protein sequence ID" value="MBW0537203.1"/>
    <property type="molecule type" value="Genomic_DNA"/>
</dbReference>
<sequence length="412" mass="46866">MLQPLPQTLGNSTEFNELQTSAPESGSEISDMVSSPELEIEVESLEHESNPDPPVLPESFISAQHPGSQKPNFKSYEKGNTVEPCAPTEDAGQDDVIFSSEVEIISKEHFVSNIAQTIPRLEKIQNYSKIPDYAKDYKKRPNINATKNTNKKRHTFEAAKYAQDQGDYMINVEVDHLDNEPPHTESPPRLNETIHDEAPPASPQNIQAFQERETIKHDMTDIMPDPEPTVSSSANFQVILLSRIEEFGEILNYHSNITQESWKRGLDNIKSIYKHQWDNLPTSDSDTFLPIVIKVISNQELKMSAWIEELEISELDFFKPTETEAFFNNNIWNLKLMKESAKPPENLPKSEHTFFKMVQSLLYPSNPIRHFWENVMFESISLVLYNVIAPKPYVAPTSNLTNPLGLKQGAVE</sequence>
<evidence type="ECO:0000313" key="2">
    <source>
        <dbReference type="EMBL" id="MBW0537203.1"/>
    </source>
</evidence>
<dbReference type="Proteomes" id="UP000765509">
    <property type="component" value="Unassembled WGS sequence"/>
</dbReference>
<organism evidence="2 3">
    <name type="scientific">Austropuccinia psidii MF-1</name>
    <dbReference type="NCBI Taxonomy" id="1389203"/>
    <lineage>
        <taxon>Eukaryota</taxon>
        <taxon>Fungi</taxon>
        <taxon>Dikarya</taxon>
        <taxon>Basidiomycota</taxon>
        <taxon>Pucciniomycotina</taxon>
        <taxon>Pucciniomycetes</taxon>
        <taxon>Pucciniales</taxon>
        <taxon>Sphaerophragmiaceae</taxon>
        <taxon>Austropuccinia</taxon>
    </lineage>
</organism>
<gene>
    <name evidence="2" type="ORF">O181_076918</name>
</gene>
<name>A0A9Q3ID89_9BASI</name>
<comment type="caution">
    <text evidence="2">The sequence shown here is derived from an EMBL/GenBank/DDBJ whole genome shotgun (WGS) entry which is preliminary data.</text>
</comment>
<feature type="region of interest" description="Disordered" evidence="1">
    <location>
        <begin position="1"/>
        <end position="72"/>
    </location>
</feature>
<evidence type="ECO:0000256" key="1">
    <source>
        <dbReference type="SAM" id="MobiDB-lite"/>
    </source>
</evidence>
<accession>A0A9Q3ID89</accession>
<proteinExistence type="predicted"/>
<feature type="compositionally biased region" description="Polar residues" evidence="1">
    <location>
        <begin position="61"/>
        <end position="72"/>
    </location>
</feature>